<dbReference type="InterPro" id="IPR013766">
    <property type="entry name" value="Thioredoxin_domain"/>
</dbReference>
<keyword evidence="3" id="KW-1185">Reference proteome</keyword>
<comment type="caution">
    <text evidence="2">The sequence shown here is derived from an EMBL/GenBank/DDBJ whole genome shotgun (WGS) entry which is preliminary data.</text>
</comment>
<evidence type="ECO:0000313" key="3">
    <source>
        <dbReference type="Proteomes" id="UP000678393"/>
    </source>
</evidence>
<dbReference type="Gene3D" id="3.40.30.10">
    <property type="entry name" value="Glutaredoxin"/>
    <property type="match status" value="1"/>
</dbReference>
<feature type="non-terminal residue" evidence="2">
    <location>
        <position position="1"/>
    </location>
</feature>
<dbReference type="Pfam" id="PF00085">
    <property type="entry name" value="Thioredoxin"/>
    <property type="match status" value="1"/>
</dbReference>
<sequence>AANITQRRNHVFAAVDCTIESQLCKRQKISVFPTMKLFAQGKTVSTYLDDSFLSSQQMVDFVEKTPSVSKQLPPAKECVIQ</sequence>
<dbReference type="OrthoDB" id="427280at2759"/>
<organism evidence="2 3">
    <name type="scientific">Candidula unifasciata</name>
    <dbReference type="NCBI Taxonomy" id="100452"/>
    <lineage>
        <taxon>Eukaryota</taxon>
        <taxon>Metazoa</taxon>
        <taxon>Spiralia</taxon>
        <taxon>Lophotrochozoa</taxon>
        <taxon>Mollusca</taxon>
        <taxon>Gastropoda</taxon>
        <taxon>Heterobranchia</taxon>
        <taxon>Euthyneura</taxon>
        <taxon>Panpulmonata</taxon>
        <taxon>Eupulmonata</taxon>
        <taxon>Stylommatophora</taxon>
        <taxon>Helicina</taxon>
        <taxon>Helicoidea</taxon>
        <taxon>Geomitridae</taxon>
        <taxon>Candidula</taxon>
    </lineage>
</organism>
<dbReference type="AlphaFoldDB" id="A0A8S3YKB3"/>
<protein>
    <recommendedName>
        <fullName evidence="1">Thioredoxin domain-containing protein</fullName>
    </recommendedName>
</protein>
<dbReference type="CDD" id="cd02961">
    <property type="entry name" value="PDI_a_family"/>
    <property type="match status" value="1"/>
</dbReference>
<feature type="domain" description="Thioredoxin" evidence="1">
    <location>
        <begin position="8"/>
        <end position="50"/>
    </location>
</feature>
<reference evidence="2" key="1">
    <citation type="submission" date="2021-04" db="EMBL/GenBank/DDBJ databases">
        <authorList>
            <consortium name="Molecular Ecology Group"/>
        </authorList>
    </citation>
    <scope>NUCLEOTIDE SEQUENCE</scope>
</reference>
<proteinExistence type="predicted"/>
<dbReference type="SUPFAM" id="SSF52833">
    <property type="entry name" value="Thioredoxin-like"/>
    <property type="match status" value="1"/>
</dbReference>
<name>A0A8S3YKB3_9EUPU</name>
<gene>
    <name evidence="2" type="ORF">CUNI_LOCUS1008</name>
</gene>
<dbReference type="InterPro" id="IPR036249">
    <property type="entry name" value="Thioredoxin-like_sf"/>
</dbReference>
<accession>A0A8S3YKB3</accession>
<dbReference type="EMBL" id="CAJHNH020000118">
    <property type="protein sequence ID" value="CAG5115450.1"/>
    <property type="molecule type" value="Genomic_DNA"/>
</dbReference>
<evidence type="ECO:0000313" key="2">
    <source>
        <dbReference type="EMBL" id="CAG5115450.1"/>
    </source>
</evidence>
<dbReference type="Proteomes" id="UP000678393">
    <property type="component" value="Unassembled WGS sequence"/>
</dbReference>
<evidence type="ECO:0000259" key="1">
    <source>
        <dbReference type="Pfam" id="PF00085"/>
    </source>
</evidence>